<dbReference type="GO" id="GO:0102193">
    <property type="term" value="F:protein-ribulosamine 3-kinase activity"/>
    <property type="evidence" value="ECO:0007669"/>
    <property type="project" value="UniProtKB-EC"/>
</dbReference>
<keyword evidence="3" id="KW-0418">Kinase</keyword>
<dbReference type="EC" id="2.7.1.172" evidence="1"/>
<evidence type="ECO:0000256" key="1">
    <source>
        <dbReference type="ARBA" id="ARBA00011961"/>
    </source>
</evidence>
<dbReference type="InterPro" id="IPR011009">
    <property type="entry name" value="Kinase-like_dom_sf"/>
</dbReference>
<dbReference type="Proteomes" id="UP001212152">
    <property type="component" value="Unassembled WGS sequence"/>
</dbReference>
<reference evidence="4" key="1">
    <citation type="submission" date="2020-05" db="EMBL/GenBank/DDBJ databases">
        <title>Phylogenomic resolution of chytrid fungi.</title>
        <authorList>
            <person name="Stajich J.E."/>
            <person name="Amses K."/>
            <person name="Simmons R."/>
            <person name="Seto K."/>
            <person name="Myers J."/>
            <person name="Bonds A."/>
            <person name="Quandt C.A."/>
            <person name="Barry K."/>
            <person name="Liu P."/>
            <person name="Grigoriev I."/>
            <person name="Longcore J.E."/>
            <person name="James T.Y."/>
        </authorList>
    </citation>
    <scope>NUCLEOTIDE SEQUENCE</scope>
    <source>
        <strain evidence="4">JEL0379</strain>
    </source>
</reference>
<keyword evidence="3" id="KW-0808">Transferase</keyword>
<dbReference type="InterPro" id="IPR016477">
    <property type="entry name" value="Fructo-/Ketosamine-3-kinase"/>
</dbReference>
<accession>A0AAD5XP51</accession>
<evidence type="ECO:0000256" key="3">
    <source>
        <dbReference type="PIRNR" id="PIRNR006221"/>
    </source>
</evidence>
<comment type="similarity">
    <text evidence="3">Belongs to the fructosamine kinase family.</text>
</comment>
<dbReference type="FunFam" id="3.90.1200.10:FF:000018">
    <property type="entry name" value="Fructosamine-3-kinase, putative"/>
    <property type="match status" value="1"/>
</dbReference>
<dbReference type="Gene3D" id="3.90.1200.10">
    <property type="match status" value="1"/>
</dbReference>
<organism evidence="4 5">
    <name type="scientific">Geranomyces variabilis</name>
    <dbReference type="NCBI Taxonomy" id="109894"/>
    <lineage>
        <taxon>Eukaryota</taxon>
        <taxon>Fungi</taxon>
        <taxon>Fungi incertae sedis</taxon>
        <taxon>Chytridiomycota</taxon>
        <taxon>Chytridiomycota incertae sedis</taxon>
        <taxon>Chytridiomycetes</taxon>
        <taxon>Spizellomycetales</taxon>
        <taxon>Powellomycetaceae</taxon>
        <taxon>Geranomyces</taxon>
    </lineage>
</organism>
<name>A0AAD5XP51_9FUNG</name>
<dbReference type="Pfam" id="PF03881">
    <property type="entry name" value="Fructosamin_kin"/>
    <property type="match status" value="1"/>
</dbReference>
<evidence type="ECO:0000313" key="5">
    <source>
        <dbReference type="Proteomes" id="UP001212152"/>
    </source>
</evidence>
<dbReference type="AlphaFoldDB" id="A0AAD5XP51"/>
<gene>
    <name evidence="4" type="primary">FAB1</name>
    <name evidence="4" type="ORF">HDU87_006303</name>
</gene>
<dbReference type="GO" id="GO:0016301">
    <property type="term" value="F:kinase activity"/>
    <property type="evidence" value="ECO:0007669"/>
    <property type="project" value="UniProtKB-UniRule"/>
</dbReference>
<comment type="caution">
    <text evidence="4">The sequence shown here is derived from an EMBL/GenBank/DDBJ whole genome shotgun (WGS) entry which is preliminary data.</text>
</comment>
<dbReference type="SUPFAM" id="SSF56112">
    <property type="entry name" value="Protein kinase-like (PK-like)"/>
    <property type="match status" value="1"/>
</dbReference>
<evidence type="ECO:0000256" key="2">
    <source>
        <dbReference type="ARBA" id="ARBA00048655"/>
    </source>
</evidence>
<sequence length="340" mass="37594">MSAAPQTQMSSNGLLLHLATNIIQRTPCGGGSSSARKEKVLLRLTDGTQETYFLKSGPERNVKDMLEGEHASLTAMYSAVPSICPKPVALGSMDGDPESYFLLTTYLEPAGRGRGNKRPAPTSTFSNSSCPSSLAAKLAKLHSTPAPIPRGHTKPQFGFPVTTYCGDTPQTNTYNPSWPTFFAENRLIAILRRCETRNGLDQELADIVSRVVKVIVPRLLNPLQIVPVVVHGDLWAGNATTTVSPRGDDEEEEEVTFDPASCYAHGEYDLGMMRMFGGFGRDFWTEYERLRGRDEPVEEFDDRLQLYELFHHLNHIALFGSGYKSGAIEIMKRLLSKYDA</sequence>
<dbReference type="EMBL" id="JADGJQ010000053">
    <property type="protein sequence ID" value="KAJ3175351.1"/>
    <property type="molecule type" value="Genomic_DNA"/>
</dbReference>
<proteinExistence type="inferred from homology"/>
<dbReference type="PANTHER" id="PTHR12149:SF8">
    <property type="entry name" value="PROTEIN-RIBULOSAMINE 3-KINASE"/>
    <property type="match status" value="1"/>
</dbReference>
<protein>
    <recommendedName>
        <fullName evidence="1">protein-ribulosamine 3-kinase</fullName>
        <ecNumber evidence="1">2.7.1.172</ecNumber>
    </recommendedName>
</protein>
<dbReference type="PIRSF" id="PIRSF006221">
    <property type="entry name" value="Ketosamine-3-kinase"/>
    <property type="match status" value="1"/>
</dbReference>
<dbReference type="PANTHER" id="PTHR12149">
    <property type="entry name" value="FRUCTOSAMINE 3 KINASE-RELATED PROTEIN"/>
    <property type="match status" value="1"/>
</dbReference>
<evidence type="ECO:0000313" key="4">
    <source>
        <dbReference type="EMBL" id="KAJ3175351.1"/>
    </source>
</evidence>
<keyword evidence="5" id="KW-1185">Reference proteome</keyword>
<comment type="catalytic activity">
    <reaction evidence="2">
        <text>N(6)-D-ribulosyl-L-lysyl-[protein] + ATP = N(6)-(3-O-phospho-D-ribulosyl)-L-lysyl-[protein] + ADP + H(+)</text>
        <dbReference type="Rhea" id="RHEA:48432"/>
        <dbReference type="Rhea" id="RHEA-COMP:12103"/>
        <dbReference type="Rhea" id="RHEA-COMP:12104"/>
        <dbReference type="ChEBI" id="CHEBI:15378"/>
        <dbReference type="ChEBI" id="CHEBI:30616"/>
        <dbReference type="ChEBI" id="CHEBI:90418"/>
        <dbReference type="ChEBI" id="CHEBI:90420"/>
        <dbReference type="ChEBI" id="CHEBI:456216"/>
        <dbReference type="EC" id="2.7.1.172"/>
    </reaction>
    <physiologicalReaction direction="left-to-right" evidence="2">
        <dbReference type="Rhea" id="RHEA:48433"/>
    </physiologicalReaction>
</comment>